<name>A0A5M3MG99_CONPW</name>
<sequence length="760" mass="82939">MFQLCISIIPALPFLPSSTFICKTYAADLLSASVEITQGLDAEWDFCQRTIACPAVQSIAVSHEGMWVATASELGMQVWDMSTGLLMTTVDHSPTGTALAFSADGCVLGFGDFAAPDRWGVWHALQDSVMAFSLDNCQDVVPSCCAFSYGIDRIACAFEHTSPSLSTLHIWGMAAQTAELALGCEGVVRQVSFSHSDHMVFAATNFALYIWNSVTGEQLKSIGRSQVSFPPNSWHFFTKDDRSIVHVLAQYSQPYSSDQASLGVFISSTDGNGVSAPTSVPSSLRVSALAHDGKYLAVRIEDTVYPRFCHGVHLSRLSQNDHPLCAVTGTYSEIHLISSSGITIFDLSKANYELIGRRNSGGQTRSDHVLLESWKGKESYVLGEHVTMSVGGRDTTMSRIRFIDTHKAQHTIWTERVDDDHRDKVLFAPNSQAIAYRCSSSSPINIMDVHTGISHLVEMQDCGNSIVAWAFSPGASFLAVAFRTEIIQRFRFCVWHAATAGFVGEKVIEGLGQSSIVFSPNEALIVVVSHNRTKVEVFSLSEPTGGLHCFRTYDAPQYSWLFSPAFADASTFIYVCVLRQGTCAVPVALYVQSIAEHGTAYASPIGSYNVGEGHLSNGNLILGVFASPNLERIVTRGSVNTQILEYSKARASKLIARNTSSTSKCSLDTVTWSNVHFTSDGWLHVGESRVCWIPVRYRPKQRRADGSSAQQHQDPGSSSDEILPENAAQGFRALGNGVVLMCGNKHVVLRFHKAKVESFE</sequence>
<protein>
    <recommendedName>
        <fullName evidence="4">WD40 repeat-like protein</fullName>
    </recommendedName>
</protein>
<reference evidence="3" key="1">
    <citation type="journal article" date="2012" name="Science">
        <title>The Paleozoic origin of enzymatic lignin decomposition reconstructed from 31 fungal genomes.</title>
        <authorList>
            <person name="Floudas D."/>
            <person name="Binder M."/>
            <person name="Riley R."/>
            <person name="Barry K."/>
            <person name="Blanchette R.A."/>
            <person name="Henrissat B."/>
            <person name="Martinez A.T."/>
            <person name="Otillar R."/>
            <person name="Spatafora J.W."/>
            <person name="Yadav J.S."/>
            <person name="Aerts A."/>
            <person name="Benoit I."/>
            <person name="Boyd A."/>
            <person name="Carlson A."/>
            <person name="Copeland A."/>
            <person name="Coutinho P.M."/>
            <person name="de Vries R.P."/>
            <person name="Ferreira P."/>
            <person name="Findley K."/>
            <person name="Foster B."/>
            <person name="Gaskell J."/>
            <person name="Glotzer D."/>
            <person name="Gorecki P."/>
            <person name="Heitman J."/>
            <person name="Hesse C."/>
            <person name="Hori C."/>
            <person name="Igarashi K."/>
            <person name="Jurgens J.A."/>
            <person name="Kallen N."/>
            <person name="Kersten P."/>
            <person name="Kohler A."/>
            <person name="Kuees U."/>
            <person name="Kumar T.K.A."/>
            <person name="Kuo A."/>
            <person name="LaButti K."/>
            <person name="Larrondo L.F."/>
            <person name="Lindquist E."/>
            <person name="Ling A."/>
            <person name="Lombard V."/>
            <person name="Lucas S."/>
            <person name="Lundell T."/>
            <person name="Martin R."/>
            <person name="McLaughlin D.J."/>
            <person name="Morgenstern I."/>
            <person name="Morin E."/>
            <person name="Murat C."/>
            <person name="Nagy L.G."/>
            <person name="Nolan M."/>
            <person name="Ohm R.A."/>
            <person name="Patyshakuliyeva A."/>
            <person name="Rokas A."/>
            <person name="Ruiz-Duenas F.J."/>
            <person name="Sabat G."/>
            <person name="Salamov A."/>
            <person name="Samejima M."/>
            <person name="Schmutz J."/>
            <person name="Slot J.C."/>
            <person name="St John F."/>
            <person name="Stenlid J."/>
            <person name="Sun H."/>
            <person name="Sun S."/>
            <person name="Syed K."/>
            <person name="Tsang A."/>
            <person name="Wiebenga A."/>
            <person name="Young D."/>
            <person name="Pisabarro A."/>
            <person name="Eastwood D.C."/>
            <person name="Martin F."/>
            <person name="Cullen D."/>
            <person name="Grigoriev I.V."/>
            <person name="Hibbett D.S."/>
        </authorList>
    </citation>
    <scope>NUCLEOTIDE SEQUENCE [LARGE SCALE GENOMIC DNA]</scope>
    <source>
        <strain evidence="3">RWD-64-598 SS2</strain>
    </source>
</reference>
<dbReference type="GeneID" id="19203549"/>
<evidence type="ECO:0000313" key="3">
    <source>
        <dbReference type="Proteomes" id="UP000053558"/>
    </source>
</evidence>
<evidence type="ECO:0000313" key="2">
    <source>
        <dbReference type="EMBL" id="EIW78268.1"/>
    </source>
</evidence>
<keyword evidence="3" id="KW-1185">Reference proteome</keyword>
<accession>A0A5M3MG99</accession>
<evidence type="ECO:0008006" key="4">
    <source>
        <dbReference type="Google" id="ProtNLM"/>
    </source>
</evidence>
<dbReference type="RefSeq" id="XP_007771335.1">
    <property type="nucleotide sequence ID" value="XM_007773145.1"/>
</dbReference>
<dbReference type="AlphaFoldDB" id="A0A5M3MG99"/>
<dbReference type="KEGG" id="cput:CONPUDRAFT_156267"/>
<gene>
    <name evidence="2" type="ORF">CONPUDRAFT_156267</name>
</gene>
<dbReference type="Proteomes" id="UP000053558">
    <property type="component" value="Unassembled WGS sequence"/>
</dbReference>
<organism evidence="2 3">
    <name type="scientific">Coniophora puteana (strain RWD-64-598)</name>
    <name type="common">Brown rot fungus</name>
    <dbReference type="NCBI Taxonomy" id="741705"/>
    <lineage>
        <taxon>Eukaryota</taxon>
        <taxon>Fungi</taxon>
        <taxon>Dikarya</taxon>
        <taxon>Basidiomycota</taxon>
        <taxon>Agaricomycotina</taxon>
        <taxon>Agaricomycetes</taxon>
        <taxon>Agaricomycetidae</taxon>
        <taxon>Boletales</taxon>
        <taxon>Coniophorineae</taxon>
        <taxon>Coniophoraceae</taxon>
        <taxon>Coniophora</taxon>
    </lineage>
</organism>
<dbReference type="Gene3D" id="2.130.10.10">
    <property type="entry name" value="YVTN repeat-like/Quinoprotein amine dehydrogenase"/>
    <property type="match status" value="2"/>
</dbReference>
<dbReference type="EMBL" id="JH711582">
    <property type="protein sequence ID" value="EIW78268.1"/>
    <property type="molecule type" value="Genomic_DNA"/>
</dbReference>
<comment type="caution">
    <text evidence="2">The sequence shown here is derived from an EMBL/GenBank/DDBJ whole genome shotgun (WGS) entry which is preliminary data.</text>
</comment>
<feature type="region of interest" description="Disordered" evidence="1">
    <location>
        <begin position="702"/>
        <end position="723"/>
    </location>
</feature>
<dbReference type="SUPFAM" id="SSF82171">
    <property type="entry name" value="DPP6 N-terminal domain-like"/>
    <property type="match status" value="1"/>
</dbReference>
<proteinExistence type="predicted"/>
<feature type="compositionally biased region" description="Polar residues" evidence="1">
    <location>
        <begin position="707"/>
        <end position="720"/>
    </location>
</feature>
<dbReference type="InterPro" id="IPR015943">
    <property type="entry name" value="WD40/YVTN_repeat-like_dom_sf"/>
</dbReference>
<evidence type="ECO:0000256" key="1">
    <source>
        <dbReference type="SAM" id="MobiDB-lite"/>
    </source>
</evidence>